<organism evidence="1 2">
    <name type="scientific">Engystomops pustulosus</name>
    <name type="common">Tungara frog</name>
    <name type="synonym">Physalaemus pustulosus</name>
    <dbReference type="NCBI Taxonomy" id="76066"/>
    <lineage>
        <taxon>Eukaryota</taxon>
        <taxon>Metazoa</taxon>
        <taxon>Chordata</taxon>
        <taxon>Craniata</taxon>
        <taxon>Vertebrata</taxon>
        <taxon>Euteleostomi</taxon>
        <taxon>Amphibia</taxon>
        <taxon>Batrachia</taxon>
        <taxon>Anura</taxon>
        <taxon>Neobatrachia</taxon>
        <taxon>Hyloidea</taxon>
        <taxon>Leptodactylidae</taxon>
        <taxon>Leiuperinae</taxon>
        <taxon>Engystomops</taxon>
    </lineage>
</organism>
<evidence type="ECO:0000313" key="1">
    <source>
        <dbReference type="EMBL" id="KAG8535051.1"/>
    </source>
</evidence>
<dbReference type="EMBL" id="WNYA01080541">
    <property type="protein sequence ID" value="KAG8535051.1"/>
    <property type="molecule type" value="Genomic_DNA"/>
</dbReference>
<comment type="caution">
    <text evidence="1">The sequence shown here is derived from an EMBL/GenBank/DDBJ whole genome shotgun (WGS) entry which is preliminary data.</text>
</comment>
<protein>
    <submittedName>
        <fullName evidence="1">Uncharacterized protein</fullName>
    </submittedName>
</protein>
<dbReference type="Proteomes" id="UP000824782">
    <property type="component" value="Unassembled WGS sequence"/>
</dbReference>
<accession>A0AAV6YDE8</accession>
<dbReference type="AlphaFoldDB" id="A0AAV6YDE8"/>
<reference evidence="1" key="1">
    <citation type="thesis" date="2020" institute="ProQuest LLC" country="789 East Eisenhower Parkway, Ann Arbor, MI, USA">
        <title>Comparative Genomics and Chromosome Evolution.</title>
        <authorList>
            <person name="Mudd A.B."/>
        </authorList>
    </citation>
    <scope>NUCLEOTIDE SEQUENCE</scope>
    <source>
        <strain evidence="1">237g6f4</strain>
        <tissue evidence="1">Blood</tissue>
    </source>
</reference>
<name>A0AAV6YDE8_ENGPU</name>
<evidence type="ECO:0000313" key="2">
    <source>
        <dbReference type="Proteomes" id="UP000824782"/>
    </source>
</evidence>
<keyword evidence="2" id="KW-1185">Reference proteome</keyword>
<sequence>MTITVFKYTHYNYLFAFTLGTAMGSRAASDRPYDGGNLWGAGQLLICHMIGGGYGRSVASDLPYDWGRLWEECGL</sequence>
<gene>
    <name evidence="1" type="ORF">GDO81_029576</name>
</gene>
<proteinExistence type="predicted"/>